<evidence type="ECO:0000313" key="3">
    <source>
        <dbReference type="Proteomes" id="UP000321310"/>
    </source>
</evidence>
<accession>A0A5C7DQ46</accession>
<dbReference type="RefSeq" id="WP_147575441.1">
    <property type="nucleotide sequence ID" value="NZ_VOWB01000038.1"/>
</dbReference>
<organism evidence="2 3">
    <name type="scientific">Campylobacter peloridis</name>
    <dbReference type="NCBI Taxonomy" id="488546"/>
    <lineage>
        <taxon>Bacteria</taxon>
        <taxon>Pseudomonadati</taxon>
        <taxon>Campylobacterota</taxon>
        <taxon>Epsilonproteobacteria</taxon>
        <taxon>Campylobacterales</taxon>
        <taxon>Campylobacteraceae</taxon>
        <taxon>Campylobacter</taxon>
    </lineage>
</organism>
<gene>
    <name evidence="2" type="ORF">FPD46_03995</name>
</gene>
<proteinExistence type="predicted"/>
<dbReference type="Gene3D" id="1.10.1200.10">
    <property type="entry name" value="ACP-like"/>
    <property type="match status" value="1"/>
</dbReference>
<dbReference type="Proteomes" id="UP000321310">
    <property type="component" value="Unassembled WGS sequence"/>
</dbReference>
<protein>
    <submittedName>
        <fullName evidence="2">Acyl carrier protein</fullName>
    </submittedName>
</protein>
<feature type="domain" description="Carrier" evidence="1">
    <location>
        <begin position="9"/>
        <end position="67"/>
    </location>
</feature>
<comment type="caution">
    <text evidence="2">The sequence shown here is derived from an EMBL/GenBank/DDBJ whole genome shotgun (WGS) entry which is preliminary data.</text>
</comment>
<dbReference type="EMBL" id="VOWB01000038">
    <property type="protein sequence ID" value="TXE82857.1"/>
    <property type="molecule type" value="Genomic_DNA"/>
</dbReference>
<reference evidence="2 3" key="1">
    <citation type="submission" date="2019-07" db="EMBL/GenBank/DDBJ databases">
        <title>Rapid identification of Enteric Bacteria from Whole Genome Sequences (WGS) using Average Nucleotide Identity (ANI).</title>
        <authorList>
            <person name="Lane C."/>
        </authorList>
    </citation>
    <scope>NUCLEOTIDE SEQUENCE [LARGE SCALE GENOMIC DNA]</scope>
    <source>
        <strain evidence="2 3">2016D-0250</strain>
    </source>
</reference>
<sequence>MQKIQEFFLNIERADIDENSTNLISEDLIDSIDIMALVAEIEKYYKKPLNAEFISPENFEDFQSIKNMLEKAYK</sequence>
<evidence type="ECO:0000313" key="2">
    <source>
        <dbReference type="EMBL" id="TXE82857.1"/>
    </source>
</evidence>
<dbReference type="AlphaFoldDB" id="A0A5C7DQ46"/>
<dbReference type="SUPFAM" id="SSF47336">
    <property type="entry name" value="ACP-like"/>
    <property type="match status" value="1"/>
</dbReference>
<dbReference type="Pfam" id="PF00550">
    <property type="entry name" value="PP-binding"/>
    <property type="match status" value="1"/>
</dbReference>
<evidence type="ECO:0000259" key="1">
    <source>
        <dbReference type="Pfam" id="PF00550"/>
    </source>
</evidence>
<dbReference type="InterPro" id="IPR036736">
    <property type="entry name" value="ACP-like_sf"/>
</dbReference>
<name>A0A5C7DQ46_9BACT</name>
<dbReference type="InterPro" id="IPR009081">
    <property type="entry name" value="PP-bd_ACP"/>
</dbReference>